<dbReference type="PANTHER" id="PTHR24104">
    <property type="entry name" value="E3 UBIQUITIN-PROTEIN LIGASE NHLRC1-RELATED"/>
    <property type="match status" value="1"/>
</dbReference>
<accession>A0ABV1RMA9</accession>
<name>A0ABV1RMA9_9ALTE</name>
<keyword evidence="3" id="KW-1185">Reference proteome</keyword>
<dbReference type="InterPro" id="IPR050952">
    <property type="entry name" value="TRIM-NHL_E3_ligases"/>
</dbReference>
<dbReference type="Gene3D" id="2.120.10.30">
    <property type="entry name" value="TolB, C-terminal domain"/>
    <property type="match status" value="1"/>
</dbReference>
<protein>
    <recommendedName>
        <fullName evidence="4">6-bladed beta-propeller</fullName>
    </recommendedName>
</protein>
<comment type="caution">
    <text evidence="2">The sequence shown here is derived from an EMBL/GenBank/DDBJ whole genome shotgun (WGS) entry which is preliminary data.</text>
</comment>
<feature type="chain" id="PRO_5046435823" description="6-bladed beta-propeller" evidence="1">
    <location>
        <begin position="22"/>
        <end position="342"/>
    </location>
</feature>
<dbReference type="SUPFAM" id="SSF63829">
    <property type="entry name" value="Calcium-dependent phosphotriesterase"/>
    <property type="match status" value="1"/>
</dbReference>
<dbReference type="EMBL" id="JBELOE010000266">
    <property type="protein sequence ID" value="MER2493792.1"/>
    <property type="molecule type" value="Genomic_DNA"/>
</dbReference>
<feature type="signal peptide" evidence="1">
    <location>
        <begin position="1"/>
        <end position="21"/>
    </location>
</feature>
<dbReference type="RefSeq" id="WP_350402841.1">
    <property type="nucleotide sequence ID" value="NZ_JBELOE010000266.1"/>
</dbReference>
<dbReference type="PANTHER" id="PTHR24104:SF25">
    <property type="entry name" value="PROTEIN LIN-41"/>
    <property type="match status" value="1"/>
</dbReference>
<gene>
    <name evidence="2" type="ORF">ABS311_18100</name>
</gene>
<reference evidence="2 3" key="1">
    <citation type="submission" date="2024-06" db="EMBL/GenBank/DDBJ databases">
        <authorList>
            <person name="Chen R.Y."/>
        </authorList>
    </citation>
    <scope>NUCLEOTIDE SEQUENCE [LARGE SCALE GENOMIC DNA]</scope>
    <source>
        <strain evidence="2 3">D2</strain>
    </source>
</reference>
<sequence length="342" mass="38410">MIKKICISLCFILALLNFCQAHEDISHAKHYQFNSSDNWSLLANGSRKIGNSHGGIDVAANGDVYVSVIGPKGGIQVYNPQGEFLRSVPNAPNDIHGFIIQSDKSGEEFIYGAEMSGHKIFKMRLNGERILNIDALIQIPKKYHKKAVANARGWTPPPIRLTATAVNNAGDLLVVDGYGLDYIHQFSANGKYLKTFGGRQAPWQFNNCHKIYIDPRYQPNRIICADRANHRLVHLKLTGEFIAEYAANLRRPSAIDFYHDFAAVAEISGRVTILDKQGKVVRHIGTNDNRAETDKNKTPPEKWRAGVFTAPHGISFDQNGNLYITEYNKWGRILRFELSDME</sequence>
<evidence type="ECO:0000256" key="1">
    <source>
        <dbReference type="SAM" id="SignalP"/>
    </source>
</evidence>
<dbReference type="InterPro" id="IPR011042">
    <property type="entry name" value="6-blade_b-propeller_TolB-like"/>
</dbReference>
<evidence type="ECO:0000313" key="3">
    <source>
        <dbReference type="Proteomes" id="UP001467690"/>
    </source>
</evidence>
<evidence type="ECO:0008006" key="4">
    <source>
        <dbReference type="Google" id="ProtNLM"/>
    </source>
</evidence>
<evidence type="ECO:0000313" key="2">
    <source>
        <dbReference type="EMBL" id="MER2493792.1"/>
    </source>
</evidence>
<organism evidence="2 3">
    <name type="scientific">Catenovulum sediminis</name>
    <dbReference type="NCBI Taxonomy" id="1740262"/>
    <lineage>
        <taxon>Bacteria</taxon>
        <taxon>Pseudomonadati</taxon>
        <taxon>Pseudomonadota</taxon>
        <taxon>Gammaproteobacteria</taxon>
        <taxon>Alteromonadales</taxon>
        <taxon>Alteromonadaceae</taxon>
        <taxon>Catenovulum</taxon>
    </lineage>
</organism>
<proteinExistence type="predicted"/>
<keyword evidence="1" id="KW-0732">Signal</keyword>
<dbReference type="Proteomes" id="UP001467690">
    <property type="component" value="Unassembled WGS sequence"/>
</dbReference>